<reference evidence="1" key="1">
    <citation type="submission" date="2024-06" db="EMBL/GenBank/DDBJ databases">
        <title>Caulobacter inopinatus, sp. nov.</title>
        <authorList>
            <person name="Donachie S.P."/>
        </authorList>
    </citation>
    <scope>NUCLEOTIDE SEQUENCE</scope>
    <source>
        <strain evidence="1">73W</strain>
    </source>
</reference>
<dbReference type="AlphaFoldDB" id="A0AB39KQH2"/>
<protein>
    <submittedName>
        <fullName evidence="1">Uncharacterized protein</fullName>
    </submittedName>
</protein>
<evidence type="ECO:0000313" key="1">
    <source>
        <dbReference type="EMBL" id="XDO95904.1"/>
    </source>
</evidence>
<organism evidence="1">
    <name type="scientific">Caulobacter sp. 73W</name>
    <dbReference type="NCBI Taxonomy" id="3161137"/>
    <lineage>
        <taxon>Bacteria</taxon>
        <taxon>Pseudomonadati</taxon>
        <taxon>Pseudomonadota</taxon>
        <taxon>Alphaproteobacteria</taxon>
        <taxon>Caulobacterales</taxon>
        <taxon>Caulobacteraceae</taxon>
        <taxon>Caulobacter</taxon>
    </lineage>
</organism>
<dbReference type="RefSeq" id="WP_369058759.1">
    <property type="nucleotide sequence ID" value="NZ_CP158375.1"/>
</dbReference>
<sequence length="276" mass="29920">MSRLPSHLADLIAVDRYYELQSPSTAIDYTARTADVEEVLVIGRRPPSWPTDNLPIGSIAFEDGYYGIYKTLPDGTPNPEYTAAEVMNPHHIAVTAQNGESAGALAAKLAKGIAKVETGMAALTGLENIQTTAGVVRAEELKLLWQDVNFKFVDQIPNAPVTAPAALDWVDGKPVVIFSAAAAAHADEAVYPNSKGVTYLIMHEMGHMTRVGNEAKNQALLDYAFNNPQDPNFEHFNDHPPNPYRIHSEHTADIVGIAVANYVGMPIDATLAPWGY</sequence>
<name>A0AB39KQH2_9CAUL</name>
<dbReference type="EMBL" id="CP158375">
    <property type="protein sequence ID" value="XDO95904.1"/>
    <property type="molecule type" value="Genomic_DNA"/>
</dbReference>
<proteinExistence type="predicted"/>
<accession>A0AB39KQH2</accession>
<gene>
    <name evidence="1" type="ORF">ABOZ73_14030</name>
</gene>